<dbReference type="AlphaFoldDB" id="X1LJ59"/>
<comment type="caution">
    <text evidence="2">The sequence shown here is derived from an EMBL/GenBank/DDBJ whole genome shotgun (WGS) entry which is preliminary data.</text>
</comment>
<sequence>MQDPEVSRLIAGQNIVVGEVSIWNDDQKNLSCQRFQKTEPAPNGAGFKEGVNS</sequence>
<organism evidence="2">
    <name type="scientific">marine sediment metagenome</name>
    <dbReference type="NCBI Taxonomy" id="412755"/>
    <lineage>
        <taxon>unclassified sequences</taxon>
        <taxon>metagenomes</taxon>
        <taxon>ecological metagenomes</taxon>
    </lineage>
</organism>
<evidence type="ECO:0000256" key="1">
    <source>
        <dbReference type="SAM" id="MobiDB-lite"/>
    </source>
</evidence>
<proteinExistence type="predicted"/>
<gene>
    <name evidence="2" type="ORF">S06H3_29136</name>
</gene>
<reference evidence="2" key="1">
    <citation type="journal article" date="2014" name="Front. Microbiol.">
        <title>High frequency of phylogenetically diverse reductive dehalogenase-homologous genes in deep subseafloor sedimentary metagenomes.</title>
        <authorList>
            <person name="Kawai M."/>
            <person name="Futagami T."/>
            <person name="Toyoda A."/>
            <person name="Takaki Y."/>
            <person name="Nishi S."/>
            <person name="Hori S."/>
            <person name="Arai W."/>
            <person name="Tsubouchi T."/>
            <person name="Morono Y."/>
            <person name="Uchiyama I."/>
            <person name="Ito T."/>
            <person name="Fujiyama A."/>
            <person name="Inagaki F."/>
            <person name="Takami H."/>
        </authorList>
    </citation>
    <scope>NUCLEOTIDE SEQUENCE</scope>
    <source>
        <strain evidence="2">Expedition CK06-06</strain>
    </source>
</reference>
<protein>
    <submittedName>
        <fullName evidence="2">Uncharacterized protein</fullName>
    </submittedName>
</protein>
<accession>X1LJ59</accession>
<dbReference type="EMBL" id="BARV01017058">
    <property type="protein sequence ID" value="GAI19402.1"/>
    <property type="molecule type" value="Genomic_DNA"/>
</dbReference>
<evidence type="ECO:0000313" key="2">
    <source>
        <dbReference type="EMBL" id="GAI19402.1"/>
    </source>
</evidence>
<feature type="non-terminal residue" evidence="2">
    <location>
        <position position="53"/>
    </location>
</feature>
<name>X1LJ59_9ZZZZ</name>
<feature type="region of interest" description="Disordered" evidence="1">
    <location>
        <begin position="34"/>
        <end position="53"/>
    </location>
</feature>